<organism evidence="2 3">
    <name type="scientific">Gemmobacter megaterium</name>
    <dbReference type="NCBI Taxonomy" id="1086013"/>
    <lineage>
        <taxon>Bacteria</taxon>
        <taxon>Pseudomonadati</taxon>
        <taxon>Pseudomonadota</taxon>
        <taxon>Alphaproteobacteria</taxon>
        <taxon>Rhodobacterales</taxon>
        <taxon>Paracoccaceae</taxon>
        <taxon>Gemmobacter</taxon>
    </lineage>
</organism>
<dbReference type="STRING" id="1086013.SAMN05421774_10479"/>
<dbReference type="RefSeq" id="WP_076531268.1">
    <property type="nucleotide sequence ID" value="NZ_BMEH01000004.1"/>
</dbReference>
<evidence type="ECO:0008006" key="4">
    <source>
        <dbReference type="Google" id="ProtNLM"/>
    </source>
</evidence>
<dbReference type="Pfam" id="PF11150">
    <property type="entry name" value="DUF2927"/>
    <property type="match status" value="1"/>
</dbReference>
<dbReference type="EMBL" id="FTOT01000004">
    <property type="protein sequence ID" value="SIT00819.1"/>
    <property type="molecule type" value="Genomic_DNA"/>
</dbReference>
<gene>
    <name evidence="2" type="ORF">SAMN05421774_10479</name>
</gene>
<proteinExistence type="predicted"/>
<feature type="region of interest" description="Disordered" evidence="1">
    <location>
        <begin position="33"/>
        <end position="53"/>
    </location>
</feature>
<evidence type="ECO:0000313" key="2">
    <source>
        <dbReference type="EMBL" id="SIT00819.1"/>
    </source>
</evidence>
<dbReference type="InterPro" id="IPR021323">
    <property type="entry name" value="DUF2927"/>
</dbReference>
<evidence type="ECO:0000313" key="3">
    <source>
        <dbReference type="Proteomes" id="UP000186141"/>
    </source>
</evidence>
<keyword evidence="3" id="KW-1185">Reference proteome</keyword>
<feature type="compositionally biased region" description="Pro residues" evidence="1">
    <location>
        <begin position="39"/>
        <end position="50"/>
    </location>
</feature>
<dbReference type="Proteomes" id="UP000186141">
    <property type="component" value="Unassembled WGS sequence"/>
</dbReference>
<dbReference type="OrthoDB" id="3295600at2"/>
<dbReference type="PROSITE" id="PS51257">
    <property type="entry name" value="PROKAR_LIPOPROTEIN"/>
    <property type="match status" value="1"/>
</dbReference>
<dbReference type="AlphaFoldDB" id="A0A1N7NRE6"/>
<evidence type="ECO:0000256" key="1">
    <source>
        <dbReference type="SAM" id="MobiDB-lite"/>
    </source>
</evidence>
<protein>
    <recommendedName>
        <fullName evidence="4">DUF2927 domain-containing protein</fullName>
    </recommendedName>
</protein>
<reference evidence="2 3" key="1">
    <citation type="submission" date="2017-01" db="EMBL/GenBank/DDBJ databases">
        <authorList>
            <person name="Mah S.A."/>
            <person name="Swanson W.J."/>
            <person name="Moy G.W."/>
            <person name="Vacquier V.D."/>
        </authorList>
    </citation>
    <scope>NUCLEOTIDE SEQUENCE [LARGE SCALE GENOMIC DNA]</scope>
    <source>
        <strain evidence="2 3">DSM 26375</strain>
    </source>
</reference>
<accession>A0A1N7NRE6</accession>
<name>A0A1N7NRE6_9RHOB</name>
<sequence>MRQHVGRIVRGATGALAVAALSACALIGTGGPSLRPSPRSLPPQTQPPTAEPSAASRAVAAHFAKVEADLLARGLLRTDGGGADTPWGPRQIADNFVRIALYDEYVSERGRLIAREVPSRLRRWEKPIRIGLRFGESVPEQTRAKDRATVATYAARLARHSGLSISVTDHAPNYWIYVVSEDERPTKGAEWAALFPGLDPRELESATGMGLSTFCMVLAISDGDSPIYSGALAVIRSELPDVLRLSCFHEEMAQGLGLANDYPRARPSIFNDDEEFATLTGMDETLLRVLYDRRLKPGMREAEVRPLLGPIIAQAIGGGS</sequence>